<dbReference type="Proteomes" id="UP000260812">
    <property type="component" value="Unassembled WGS sequence"/>
</dbReference>
<keyword evidence="3" id="KW-1185">Reference proteome</keyword>
<accession>A0A3E3IAS7</accession>
<evidence type="ECO:0000313" key="3">
    <source>
        <dbReference type="Proteomes" id="UP000260812"/>
    </source>
</evidence>
<dbReference type="AlphaFoldDB" id="A0A3E3IAS7"/>
<feature type="domain" description="NERD" evidence="1">
    <location>
        <begin position="47"/>
        <end position="156"/>
    </location>
</feature>
<dbReference type="Pfam" id="PF08378">
    <property type="entry name" value="NERD"/>
    <property type="match status" value="1"/>
</dbReference>
<proteinExistence type="predicted"/>
<protein>
    <submittedName>
        <fullName evidence="2">NERD domain-containing protein</fullName>
    </submittedName>
</protein>
<dbReference type="InterPro" id="IPR011528">
    <property type="entry name" value="NERD"/>
</dbReference>
<gene>
    <name evidence="2" type="ORF">DXC51_03475</name>
</gene>
<reference evidence="2 3" key="1">
    <citation type="submission" date="2018-08" db="EMBL/GenBank/DDBJ databases">
        <title>A genome reference for cultivated species of the human gut microbiota.</title>
        <authorList>
            <person name="Zou Y."/>
            <person name="Xue W."/>
            <person name="Luo G."/>
        </authorList>
    </citation>
    <scope>NUCLEOTIDE SEQUENCE [LARGE SCALE GENOMIC DNA]</scope>
    <source>
        <strain evidence="2 3">TF05-5AC</strain>
    </source>
</reference>
<organism evidence="2 3">
    <name type="scientific">Eisenbergiella massiliensis</name>
    <dbReference type="NCBI Taxonomy" id="1720294"/>
    <lineage>
        <taxon>Bacteria</taxon>
        <taxon>Bacillati</taxon>
        <taxon>Bacillota</taxon>
        <taxon>Clostridia</taxon>
        <taxon>Lachnospirales</taxon>
        <taxon>Lachnospiraceae</taxon>
        <taxon>Eisenbergiella</taxon>
    </lineage>
</organism>
<evidence type="ECO:0000259" key="1">
    <source>
        <dbReference type="Pfam" id="PF08378"/>
    </source>
</evidence>
<dbReference type="RefSeq" id="WP_117543725.1">
    <property type="nucleotide sequence ID" value="NZ_QVLV01000002.1"/>
</dbReference>
<sequence length="210" mass="24479">MLSLLVLILLFIYMYKKRASYNPYDVKYSHSSYYDCSFTKRETCTEEILDILRPVAGYKRILTDLCLTDELGRTGGADVVMIHESGIYVIYSGNFPGVISGNPEGRYWIQSFREGWFLSCRNYLYNPFLENKRILDRMQWEFKDMPWLPYYSIAVFGKAGLLATAGYMGENRFALPVYGLSAAVADIFRHNRRFLKAQDIDRVCERLEKL</sequence>
<dbReference type="EMBL" id="QVLV01000002">
    <property type="protein sequence ID" value="RGE64146.1"/>
    <property type="molecule type" value="Genomic_DNA"/>
</dbReference>
<comment type="caution">
    <text evidence="2">The sequence shown here is derived from an EMBL/GenBank/DDBJ whole genome shotgun (WGS) entry which is preliminary data.</text>
</comment>
<name>A0A3E3IAS7_9FIRM</name>
<dbReference type="GeneID" id="97985969"/>
<evidence type="ECO:0000313" key="2">
    <source>
        <dbReference type="EMBL" id="RGE64146.1"/>
    </source>
</evidence>